<dbReference type="GO" id="GO:1990904">
    <property type="term" value="C:ribonucleoprotein complex"/>
    <property type="evidence" value="ECO:0007669"/>
    <property type="project" value="UniProtKB-KW"/>
</dbReference>
<evidence type="ECO:0000256" key="1">
    <source>
        <dbReference type="ARBA" id="ARBA00010618"/>
    </source>
</evidence>
<organism evidence="12 13">
    <name type="scientific">Buchnera aphidicola subsp. Melaphis rhois</name>
    <dbReference type="NCBI Taxonomy" id="118103"/>
    <lineage>
        <taxon>Bacteria</taxon>
        <taxon>Pseudomonadati</taxon>
        <taxon>Pseudomonadota</taxon>
        <taxon>Gammaproteobacteria</taxon>
        <taxon>Enterobacterales</taxon>
        <taxon>Erwiniaceae</taxon>
        <taxon>Buchnera</taxon>
    </lineage>
</organism>
<evidence type="ECO:0000256" key="8">
    <source>
        <dbReference type="HAMAP-Rule" id="MF_01326"/>
    </source>
</evidence>
<dbReference type="EMBL" id="CP033004">
    <property type="protein sequence ID" value="QCI23469.1"/>
    <property type="molecule type" value="Genomic_DNA"/>
</dbReference>
<protein>
    <recommendedName>
        <fullName evidence="6 8">Large ribosomal subunit protein uL24</fullName>
    </recommendedName>
</protein>
<dbReference type="InterPro" id="IPR005825">
    <property type="entry name" value="Ribosomal_uL24_CS"/>
</dbReference>
<dbReference type="PROSITE" id="PS01108">
    <property type="entry name" value="RIBOSOMAL_L24"/>
    <property type="match status" value="1"/>
</dbReference>
<dbReference type="OrthoDB" id="9807419at2"/>
<dbReference type="Pfam" id="PF17136">
    <property type="entry name" value="ribosomal_L24"/>
    <property type="match status" value="1"/>
</dbReference>
<accession>A0A4D6Y3E7</accession>
<dbReference type="InterPro" id="IPR005824">
    <property type="entry name" value="KOW"/>
</dbReference>
<comment type="subunit">
    <text evidence="8">Part of the 50S ribosomal subunit.</text>
</comment>
<proteinExistence type="inferred from homology"/>
<dbReference type="InterPro" id="IPR041988">
    <property type="entry name" value="Ribosomal_uL24_KOW"/>
</dbReference>
<evidence type="ECO:0000256" key="5">
    <source>
        <dbReference type="ARBA" id="ARBA00023274"/>
    </source>
</evidence>
<keyword evidence="3 8" id="KW-0694">RNA-binding</keyword>
<evidence type="ECO:0000256" key="9">
    <source>
        <dbReference type="RuleBase" id="RU003477"/>
    </source>
</evidence>
<comment type="function">
    <text evidence="8">One of two assembly initiator proteins, it binds directly to the 5'-end of the 23S rRNA, where it nucleates assembly of the 50S subunit.</text>
</comment>
<dbReference type="InterPro" id="IPR014722">
    <property type="entry name" value="Rib_uL2_dom2"/>
</dbReference>
<dbReference type="SUPFAM" id="SSF50104">
    <property type="entry name" value="Translation proteins SH3-like domain"/>
    <property type="match status" value="1"/>
</dbReference>
<dbReference type="PANTHER" id="PTHR12903">
    <property type="entry name" value="MITOCHONDRIAL RIBOSOMAL PROTEIN L24"/>
    <property type="match status" value="1"/>
</dbReference>
<dbReference type="InterPro" id="IPR008991">
    <property type="entry name" value="Translation_prot_SH3-like_sf"/>
</dbReference>
<dbReference type="CDD" id="cd06089">
    <property type="entry name" value="KOW_RPL26"/>
    <property type="match status" value="1"/>
</dbReference>
<evidence type="ECO:0000259" key="10">
    <source>
        <dbReference type="Pfam" id="PF00467"/>
    </source>
</evidence>
<dbReference type="GO" id="GO:0019843">
    <property type="term" value="F:rRNA binding"/>
    <property type="evidence" value="ECO:0007669"/>
    <property type="project" value="UniProtKB-UniRule"/>
</dbReference>
<evidence type="ECO:0000313" key="13">
    <source>
        <dbReference type="Proteomes" id="UP000298566"/>
    </source>
</evidence>
<name>A0A4D6Y3E7_BUCMH</name>
<dbReference type="GO" id="GO:0005840">
    <property type="term" value="C:ribosome"/>
    <property type="evidence" value="ECO:0007669"/>
    <property type="project" value="UniProtKB-KW"/>
</dbReference>
<evidence type="ECO:0000256" key="4">
    <source>
        <dbReference type="ARBA" id="ARBA00022980"/>
    </source>
</evidence>
<comment type="similarity">
    <text evidence="1 8 9">Belongs to the universal ribosomal protein uL24 family.</text>
</comment>
<dbReference type="Pfam" id="PF00467">
    <property type="entry name" value="KOW"/>
    <property type="match status" value="1"/>
</dbReference>
<keyword evidence="2 8" id="KW-0699">rRNA-binding</keyword>
<evidence type="ECO:0000256" key="2">
    <source>
        <dbReference type="ARBA" id="ARBA00022730"/>
    </source>
</evidence>
<gene>
    <name evidence="8" type="primary">rplX</name>
    <name evidence="12" type="ORF">D9V73_02395</name>
</gene>
<dbReference type="FunFam" id="2.30.30.30:FF:000004">
    <property type="entry name" value="50S ribosomal protein L24"/>
    <property type="match status" value="1"/>
</dbReference>
<evidence type="ECO:0000256" key="6">
    <source>
        <dbReference type="ARBA" id="ARBA00035206"/>
    </source>
</evidence>
<dbReference type="InterPro" id="IPR003256">
    <property type="entry name" value="Ribosomal_uL24"/>
</dbReference>
<feature type="domain" description="KOW" evidence="10">
    <location>
        <begin position="7"/>
        <end position="37"/>
    </location>
</feature>
<dbReference type="GO" id="GO:0006412">
    <property type="term" value="P:translation"/>
    <property type="evidence" value="ECO:0007669"/>
    <property type="project" value="UniProtKB-UniRule"/>
</dbReference>
<dbReference type="InterPro" id="IPR057264">
    <property type="entry name" value="Ribosomal_uL24_C"/>
</dbReference>
<dbReference type="RefSeq" id="WP_158336682.1">
    <property type="nucleotide sequence ID" value="NZ_CP033004.1"/>
</dbReference>
<reference evidence="12 13" key="1">
    <citation type="submission" date="2018-10" db="EMBL/GenBank/DDBJ databases">
        <title>Comparative functional genomics of the obligate endosymbiont Buchnera aphidicola.</title>
        <authorList>
            <person name="Chong R.A."/>
        </authorList>
    </citation>
    <scope>NUCLEOTIDE SEQUENCE [LARGE SCALE GENOMIC DNA]</scope>
    <source>
        <strain evidence="12 13">Mrh</strain>
    </source>
</reference>
<dbReference type="AlphaFoldDB" id="A0A4D6Y3E7"/>
<dbReference type="NCBIfam" id="TIGR01079">
    <property type="entry name" value="rplX_bact"/>
    <property type="match status" value="1"/>
</dbReference>
<comment type="function">
    <text evidence="7 8">One of the proteins that surrounds the polypeptide exit tunnel on the outside of the subunit.</text>
</comment>
<evidence type="ECO:0000259" key="11">
    <source>
        <dbReference type="Pfam" id="PF17136"/>
    </source>
</evidence>
<feature type="domain" description="Large ribosomal subunit protein uL24 C-terminal" evidence="11">
    <location>
        <begin position="39"/>
        <end position="102"/>
    </location>
</feature>
<evidence type="ECO:0000256" key="3">
    <source>
        <dbReference type="ARBA" id="ARBA00022884"/>
    </source>
</evidence>
<evidence type="ECO:0000256" key="7">
    <source>
        <dbReference type="ARBA" id="ARBA00058688"/>
    </source>
</evidence>
<dbReference type="Proteomes" id="UP000298566">
    <property type="component" value="Chromosome"/>
</dbReference>
<evidence type="ECO:0000313" key="12">
    <source>
        <dbReference type="EMBL" id="QCI23469.1"/>
    </source>
</evidence>
<dbReference type="HAMAP" id="MF_01326_B">
    <property type="entry name" value="Ribosomal_uL24_B"/>
    <property type="match status" value="1"/>
</dbReference>
<keyword evidence="5 8" id="KW-0687">Ribonucleoprotein</keyword>
<dbReference type="GO" id="GO:0005829">
    <property type="term" value="C:cytosol"/>
    <property type="evidence" value="ECO:0007669"/>
    <property type="project" value="UniProtKB-ARBA"/>
</dbReference>
<dbReference type="GO" id="GO:0003735">
    <property type="term" value="F:structural constituent of ribosome"/>
    <property type="evidence" value="ECO:0007669"/>
    <property type="project" value="InterPro"/>
</dbReference>
<sequence>MASKIKKNDKVIIIAGKEKGKIGIVKKILFKNRVIIDGLNLIKKHQKPIPSQNITGGIVKIEASIHISNIAIFNPHTQKSDRIGFRIENNKKVRFLKSNNITIK</sequence>
<dbReference type="Gene3D" id="2.30.30.30">
    <property type="match status" value="1"/>
</dbReference>
<keyword evidence="4 8" id="KW-0689">Ribosomal protein</keyword>